<dbReference type="InterPro" id="IPR045269">
    <property type="entry name" value="Atg1-like"/>
</dbReference>
<organism evidence="6">
    <name type="scientific">Palpitomonas bilix</name>
    <dbReference type="NCBI Taxonomy" id="652834"/>
    <lineage>
        <taxon>Eukaryota</taxon>
        <taxon>Eukaryota incertae sedis</taxon>
    </lineage>
</organism>
<dbReference type="GO" id="GO:0005737">
    <property type="term" value="C:cytoplasm"/>
    <property type="evidence" value="ECO:0007669"/>
    <property type="project" value="TreeGrafter"/>
</dbReference>
<feature type="region of interest" description="Disordered" evidence="4">
    <location>
        <begin position="1"/>
        <end position="52"/>
    </location>
</feature>
<evidence type="ECO:0000256" key="2">
    <source>
        <dbReference type="ARBA" id="ARBA00022840"/>
    </source>
</evidence>
<dbReference type="PROSITE" id="PS00108">
    <property type="entry name" value="PROTEIN_KINASE_ST"/>
    <property type="match status" value="1"/>
</dbReference>
<dbReference type="SMART" id="SM00220">
    <property type="entry name" value="S_TKc"/>
    <property type="match status" value="1"/>
</dbReference>
<dbReference type="PANTHER" id="PTHR24348">
    <property type="entry name" value="SERINE/THREONINE-PROTEIN KINASE UNC-51-RELATED"/>
    <property type="match status" value="1"/>
</dbReference>
<dbReference type="EMBL" id="HBIB01048166">
    <property type="protein sequence ID" value="CAE0269329.1"/>
    <property type="molecule type" value="Transcribed_RNA"/>
</dbReference>
<dbReference type="InterPro" id="IPR017441">
    <property type="entry name" value="Protein_kinase_ATP_BS"/>
</dbReference>
<dbReference type="InterPro" id="IPR000719">
    <property type="entry name" value="Prot_kinase_dom"/>
</dbReference>
<feature type="region of interest" description="Disordered" evidence="4">
    <location>
        <begin position="69"/>
        <end position="94"/>
    </location>
</feature>
<reference evidence="6" key="1">
    <citation type="submission" date="2021-01" db="EMBL/GenBank/DDBJ databases">
        <authorList>
            <person name="Corre E."/>
            <person name="Pelletier E."/>
            <person name="Niang G."/>
            <person name="Scheremetjew M."/>
            <person name="Finn R."/>
            <person name="Kale V."/>
            <person name="Holt S."/>
            <person name="Cochrane G."/>
            <person name="Meng A."/>
            <person name="Brown T."/>
            <person name="Cohen L."/>
        </authorList>
    </citation>
    <scope>NUCLEOTIDE SEQUENCE</scope>
    <source>
        <strain evidence="6">NIES-2562</strain>
    </source>
</reference>
<dbReference type="AlphaFoldDB" id="A0A7S3GKQ0"/>
<sequence length="565" mass="61728">MGSSASTDSHRAHPSANENIEYPPSSLGYSQSSSSRMNDNHSENGEKLNTPSVPSVVLTKHNLPYKSKRANRTKKCADTHSSTSTTVDNGAPLPRTVRVTTLPDISELHSIYTVGAKLGKGTFGSVAKAVRQSDGEVLALKLTQTNKRLVSEVQPDFTVQNAYVFDSHLPGMTALRKEIDLHAELSHPNIAQLHEVIITQSRTRQGYIMAMEYADMGSLRQYFSKHRQPTLLSPSSNKAKSPSPADHSQGTVSNSSSHHSGRGQKRSVVDSSSAGVRGLRTHLPAITSNAFAVSSADPRQQSRDARRRRRRLPEDSVRHLMQQLLDGLSYLHDRNIVHRDLKPENLLLVSRSGSPSSDASAEVDRDHMVPTTSSAAADPFCDDVKVLIADFGFAVKRQSSEDKMTAFCGTPMYVAPEVIKGKELHHHPYGAFAVPNYDLLDDEDVSMLAADFHAVSRATMPASERSGYDEKCDLWSVGVIMYEALFGGAPFNALNSTQLMAKIAFARHVPLPPDSSVSSDARSLLSSLLSVDPHLRPSARAALAHSFFSRCRSQLGLAKVKEEER</sequence>
<feature type="compositionally biased region" description="Polar residues" evidence="4">
    <location>
        <begin position="246"/>
        <end position="258"/>
    </location>
</feature>
<dbReference type="Pfam" id="PF00069">
    <property type="entry name" value="Pkinase"/>
    <property type="match status" value="3"/>
</dbReference>
<dbReference type="InterPro" id="IPR008271">
    <property type="entry name" value="Ser/Thr_kinase_AS"/>
</dbReference>
<accession>A0A7S3GKQ0</accession>
<feature type="binding site" evidence="3">
    <location>
        <position position="141"/>
    </location>
    <ligand>
        <name>ATP</name>
        <dbReference type="ChEBI" id="CHEBI:30616"/>
    </ligand>
</feature>
<feature type="compositionally biased region" description="Low complexity" evidence="4">
    <location>
        <begin position="25"/>
        <end position="35"/>
    </location>
</feature>
<dbReference type="GO" id="GO:0005524">
    <property type="term" value="F:ATP binding"/>
    <property type="evidence" value="ECO:0007669"/>
    <property type="project" value="UniProtKB-UniRule"/>
</dbReference>
<evidence type="ECO:0000259" key="5">
    <source>
        <dbReference type="PROSITE" id="PS50011"/>
    </source>
</evidence>
<feature type="region of interest" description="Disordered" evidence="4">
    <location>
        <begin position="290"/>
        <end position="315"/>
    </location>
</feature>
<feature type="compositionally biased region" description="Low complexity" evidence="4">
    <location>
        <begin position="233"/>
        <end position="245"/>
    </location>
</feature>
<evidence type="ECO:0000256" key="1">
    <source>
        <dbReference type="ARBA" id="ARBA00022741"/>
    </source>
</evidence>
<evidence type="ECO:0000313" key="6">
    <source>
        <dbReference type="EMBL" id="CAE0269329.1"/>
    </source>
</evidence>
<evidence type="ECO:0000256" key="3">
    <source>
        <dbReference type="PROSITE-ProRule" id="PRU10141"/>
    </source>
</evidence>
<keyword evidence="1 3" id="KW-0547">Nucleotide-binding</keyword>
<dbReference type="SUPFAM" id="SSF56112">
    <property type="entry name" value="Protein kinase-like (PK-like)"/>
    <property type="match status" value="1"/>
</dbReference>
<feature type="region of interest" description="Disordered" evidence="4">
    <location>
        <begin position="228"/>
        <end position="275"/>
    </location>
</feature>
<feature type="domain" description="Protein kinase" evidence="5">
    <location>
        <begin position="112"/>
        <end position="548"/>
    </location>
</feature>
<dbReference type="PROSITE" id="PS00107">
    <property type="entry name" value="PROTEIN_KINASE_ATP"/>
    <property type="match status" value="1"/>
</dbReference>
<evidence type="ECO:0000256" key="4">
    <source>
        <dbReference type="SAM" id="MobiDB-lite"/>
    </source>
</evidence>
<dbReference type="Gene3D" id="1.10.510.10">
    <property type="entry name" value="Transferase(Phosphotransferase) domain 1"/>
    <property type="match status" value="2"/>
</dbReference>
<dbReference type="PROSITE" id="PS50011">
    <property type="entry name" value="PROTEIN_KINASE_DOM"/>
    <property type="match status" value="1"/>
</dbReference>
<proteinExistence type="predicted"/>
<feature type="compositionally biased region" description="Polar residues" evidence="4">
    <location>
        <begin position="79"/>
        <end position="88"/>
    </location>
</feature>
<dbReference type="GO" id="GO:0004674">
    <property type="term" value="F:protein serine/threonine kinase activity"/>
    <property type="evidence" value="ECO:0007669"/>
    <property type="project" value="InterPro"/>
</dbReference>
<dbReference type="InterPro" id="IPR011009">
    <property type="entry name" value="Kinase-like_dom_sf"/>
</dbReference>
<keyword evidence="2 3" id="KW-0067">ATP-binding</keyword>
<dbReference type="GO" id="GO:0010506">
    <property type="term" value="P:regulation of autophagy"/>
    <property type="evidence" value="ECO:0007669"/>
    <property type="project" value="InterPro"/>
</dbReference>
<gene>
    <name evidence="6" type="ORF">PBIL07802_LOCUS31682</name>
</gene>
<name>A0A7S3GKQ0_9EUKA</name>
<protein>
    <recommendedName>
        <fullName evidence="5">Protein kinase domain-containing protein</fullName>
    </recommendedName>
</protein>